<comment type="caution">
    <text evidence="1">The sequence shown here is derived from an EMBL/GenBank/DDBJ whole genome shotgun (WGS) entry which is preliminary data.</text>
</comment>
<name>A0ABP9P0W2_9BACT</name>
<accession>A0ABP9P0W2</accession>
<dbReference type="Proteomes" id="UP001499852">
    <property type="component" value="Unassembled WGS sequence"/>
</dbReference>
<protein>
    <submittedName>
        <fullName evidence="1">Uncharacterized protein</fullName>
    </submittedName>
</protein>
<reference evidence="2" key="1">
    <citation type="journal article" date="2019" name="Int. J. Syst. Evol. Microbiol.">
        <title>The Global Catalogue of Microorganisms (GCM) 10K type strain sequencing project: providing services to taxonomists for standard genome sequencing and annotation.</title>
        <authorList>
            <consortium name="The Broad Institute Genomics Platform"/>
            <consortium name="The Broad Institute Genome Sequencing Center for Infectious Disease"/>
            <person name="Wu L."/>
            <person name="Ma J."/>
        </authorList>
    </citation>
    <scope>NUCLEOTIDE SEQUENCE [LARGE SCALE GENOMIC DNA]</scope>
    <source>
        <strain evidence="2">JCM 18053</strain>
    </source>
</reference>
<dbReference type="EMBL" id="BAABIA010000001">
    <property type="protein sequence ID" value="GAA5134466.1"/>
    <property type="molecule type" value="Genomic_DNA"/>
</dbReference>
<evidence type="ECO:0000313" key="1">
    <source>
        <dbReference type="EMBL" id="GAA5134466.1"/>
    </source>
</evidence>
<keyword evidence="2" id="KW-1185">Reference proteome</keyword>
<sequence>METVITSVSTHDNLTIKAVPFTHPTFSRESTAMSENGERDGKLCGMIGA</sequence>
<proteinExistence type="predicted"/>
<evidence type="ECO:0000313" key="2">
    <source>
        <dbReference type="Proteomes" id="UP001499852"/>
    </source>
</evidence>
<organism evidence="1 2">
    <name type="scientific">Prosthecobacter algae</name>
    <dbReference type="NCBI Taxonomy" id="1144682"/>
    <lineage>
        <taxon>Bacteria</taxon>
        <taxon>Pseudomonadati</taxon>
        <taxon>Verrucomicrobiota</taxon>
        <taxon>Verrucomicrobiia</taxon>
        <taxon>Verrucomicrobiales</taxon>
        <taxon>Verrucomicrobiaceae</taxon>
        <taxon>Prosthecobacter</taxon>
    </lineage>
</organism>
<gene>
    <name evidence="1" type="ORF">GCM10023213_06240</name>
</gene>